<organism evidence="2 3">
    <name type="scientific">Vanilla planifolia</name>
    <name type="common">Vanilla</name>
    <dbReference type="NCBI Taxonomy" id="51239"/>
    <lineage>
        <taxon>Eukaryota</taxon>
        <taxon>Viridiplantae</taxon>
        <taxon>Streptophyta</taxon>
        <taxon>Embryophyta</taxon>
        <taxon>Tracheophyta</taxon>
        <taxon>Spermatophyta</taxon>
        <taxon>Magnoliopsida</taxon>
        <taxon>Liliopsida</taxon>
        <taxon>Asparagales</taxon>
        <taxon>Orchidaceae</taxon>
        <taxon>Vanilloideae</taxon>
        <taxon>Vanilleae</taxon>
        <taxon>Vanilla</taxon>
    </lineage>
</organism>
<comment type="caution">
    <text evidence="2">The sequence shown here is derived from an EMBL/GenBank/DDBJ whole genome shotgun (WGS) entry which is preliminary data.</text>
</comment>
<dbReference type="Proteomes" id="UP000639772">
    <property type="component" value="Chromosome 11"/>
</dbReference>
<proteinExistence type="predicted"/>
<feature type="region of interest" description="Disordered" evidence="1">
    <location>
        <begin position="1"/>
        <end position="50"/>
    </location>
</feature>
<accession>A0A835UHV4</accession>
<evidence type="ECO:0000313" key="3">
    <source>
        <dbReference type="Proteomes" id="UP000639772"/>
    </source>
</evidence>
<evidence type="ECO:0000256" key="1">
    <source>
        <dbReference type="SAM" id="MobiDB-lite"/>
    </source>
</evidence>
<evidence type="ECO:0000313" key="2">
    <source>
        <dbReference type="EMBL" id="KAG0462247.1"/>
    </source>
</evidence>
<gene>
    <name evidence="2" type="ORF">HPP92_020723</name>
</gene>
<sequence>MYTDRFSDSGDATSDHKHRSQYCVPQSSAISNRDGPSIDAICAHPPHQRN</sequence>
<dbReference type="AlphaFoldDB" id="A0A835UHV4"/>
<protein>
    <submittedName>
        <fullName evidence="2">Uncharacterized protein</fullName>
    </submittedName>
</protein>
<dbReference type="EMBL" id="JADCNM010000011">
    <property type="protein sequence ID" value="KAG0462247.1"/>
    <property type="molecule type" value="Genomic_DNA"/>
</dbReference>
<name>A0A835UHV4_VANPL</name>
<reference evidence="2 3" key="1">
    <citation type="journal article" date="2020" name="Nat. Food">
        <title>A phased Vanilla planifolia genome enables genetic improvement of flavour and production.</title>
        <authorList>
            <person name="Hasing T."/>
            <person name="Tang H."/>
            <person name="Brym M."/>
            <person name="Khazi F."/>
            <person name="Huang T."/>
            <person name="Chambers A.H."/>
        </authorList>
    </citation>
    <scope>NUCLEOTIDE SEQUENCE [LARGE SCALE GENOMIC DNA]</scope>
    <source>
        <tissue evidence="2">Leaf</tissue>
    </source>
</reference>